<reference evidence="12" key="1">
    <citation type="journal article" date="2020" name="Nat. Commun.">
        <title>Large-scale genome sequencing of mycorrhizal fungi provides insights into the early evolution of symbiotic traits.</title>
        <authorList>
            <person name="Miyauchi S."/>
            <person name="Kiss E."/>
            <person name="Kuo A."/>
            <person name="Drula E."/>
            <person name="Kohler A."/>
            <person name="Sanchez-Garcia M."/>
            <person name="Morin E."/>
            <person name="Andreopoulos B."/>
            <person name="Barry K.W."/>
            <person name="Bonito G."/>
            <person name="Buee M."/>
            <person name="Carver A."/>
            <person name="Chen C."/>
            <person name="Cichocki N."/>
            <person name="Clum A."/>
            <person name="Culley D."/>
            <person name="Crous P.W."/>
            <person name="Fauchery L."/>
            <person name="Girlanda M."/>
            <person name="Hayes R.D."/>
            <person name="Keri Z."/>
            <person name="LaButti K."/>
            <person name="Lipzen A."/>
            <person name="Lombard V."/>
            <person name="Magnuson J."/>
            <person name="Maillard F."/>
            <person name="Murat C."/>
            <person name="Nolan M."/>
            <person name="Ohm R.A."/>
            <person name="Pangilinan J."/>
            <person name="Pereira M.F."/>
            <person name="Perotto S."/>
            <person name="Peter M."/>
            <person name="Pfister S."/>
            <person name="Riley R."/>
            <person name="Sitrit Y."/>
            <person name="Stielow J.B."/>
            <person name="Szollosi G."/>
            <person name="Zifcakova L."/>
            <person name="Stursova M."/>
            <person name="Spatafora J.W."/>
            <person name="Tedersoo L."/>
            <person name="Vaario L.M."/>
            <person name="Yamada A."/>
            <person name="Yan M."/>
            <person name="Wang P."/>
            <person name="Xu J."/>
            <person name="Bruns T."/>
            <person name="Baldrian P."/>
            <person name="Vilgalys R."/>
            <person name="Dunand C."/>
            <person name="Henrissat B."/>
            <person name="Grigoriev I.V."/>
            <person name="Hibbett D."/>
            <person name="Nagy L.G."/>
            <person name="Martin F.M."/>
        </authorList>
    </citation>
    <scope>NUCLEOTIDE SEQUENCE</scope>
    <source>
        <strain evidence="12">UP504</strain>
    </source>
</reference>
<dbReference type="PANTHER" id="PTHR45637">
    <property type="entry name" value="FLIPPASE KINASE 1-RELATED"/>
    <property type="match status" value="1"/>
</dbReference>
<dbReference type="InterPro" id="IPR000719">
    <property type="entry name" value="Prot_kinase_dom"/>
</dbReference>
<feature type="compositionally biased region" description="Polar residues" evidence="10">
    <location>
        <begin position="513"/>
        <end position="531"/>
    </location>
</feature>
<keyword evidence="3" id="KW-0723">Serine/threonine-protein kinase</keyword>
<keyword evidence="6" id="KW-0418">Kinase</keyword>
<feature type="region of interest" description="Disordered" evidence="10">
    <location>
        <begin position="109"/>
        <end position="165"/>
    </location>
</feature>
<keyword evidence="13" id="KW-1185">Reference proteome</keyword>
<keyword evidence="4" id="KW-0808">Transferase</keyword>
<dbReference type="AlphaFoldDB" id="A0A9P6AM58"/>
<evidence type="ECO:0000256" key="7">
    <source>
        <dbReference type="ARBA" id="ARBA00022840"/>
    </source>
</evidence>
<name>A0A9P6AM58_9AGAM</name>
<dbReference type="Pfam" id="PF00069">
    <property type="entry name" value="Pkinase"/>
    <property type="match status" value="1"/>
</dbReference>
<dbReference type="EMBL" id="MU129083">
    <property type="protein sequence ID" value="KAF9507346.1"/>
    <property type="molecule type" value="Genomic_DNA"/>
</dbReference>
<dbReference type="GO" id="GO:0004674">
    <property type="term" value="F:protein serine/threonine kinase activity"/>
    <property type="evidence" value="ECO:0007669"/>
    <property type="project" value="UniProtKB-KW"/>
</dbReference>
<comment type="catalytic activity">
    <reaction evidence="8">
        <text>L-threonyl-[protein] + ATP = O-phospho-L-threonyl-[protein] + ADP + H(+)</text>
        <dbReference type="Rhea" id="RHEA:46608"/>
        <dbReference type="Rhea" id="RHEA-COMP:11060"/>
        <dbReference type="Rhea" id="RHEA-COMP:11605"/>
        <dbReference type="ChEBI" id="CHEBI:15378"/>
        <dbReference type="ChEBI" id="CHEBI:30013"/>
        <dbReference type="ChEBI" id="CHEBI:30616"/>
        <dbReference type="ChEBI" id="CHEBI:61977"/>
        <dbReference type="ChEBI" id="CHEBI:456216"/>
        <dbReference type="EC" id="2.7.11.1"/>
    </reaction>
</comment>
<dbReference type="FunFam" id="3.30.200.20:FF:001236">
    <property type="entry name" value="AGC/RSK protein kinase"/>
    <property type="match status" value="1"/>
</dbReference>
<keyword evidence="7" id="KW-0067">ATP-binding</keyword>
<evidence type="ECO:0000256" key="10">
    <source>
        <dbReference type="SAM" id="MobiDB-lite"/>
    </source>
</evidence>
<dbReference type="CDD" id="cd05574">
    <property type="entry name" value="STKc_phototropin_like"/>
    <property type="match status" value="1"/>
</dbReference>
<comment type="caution">
    <text evidence="12">The sequence shown here is derived from an EMBL/GenBank/DDBJ whole genome shotgun (WGS) entry which is preliminary data.</text>
</comment>
<feature type="compositionally biased region" description="Polar residues" evidence="10">
    <location>
        <begin position="124"/>
        <end position="153"/>
    </location>
</feature>
<evidence type="ECO:0000256" key="5">
    <source>
        <dbReference type="ARBA" id="ARBA00022741"/>
    </source>
</evidence>
<dbReference type="PROSITE" id="PS50011">
    <property type="entry name" value="PROTEIN_KINASE_DOM"/>
    <property type="match status" value="1"/>
</dbReference>
<evidence type="ECO:0000256" key="3">
    <source>
        <dbReference type="ARBA" id="ARBA00022527"/>
    </source>
</evidence>
<evidence type="ECO:0000313" key="13">
    <source>
        <dbReference type="Proteomes" id="UP000886523"/>
    </source>
</evidence>
<evidence type="ECO:0000256" key="4">
    <source>
        <dbReference type="ARBA" id="ARBA00022679"/>
    </source>
</evidence>
<dbReference type="FunFam" id="1.10.510.10:FF:000121">
    <property type="entry name" value="Serine/threonine-protein kinase nrc-2"/>
    <property type="match status" value="1"/>
</dbReference>
<evidence type="ECO:0000313" key="12">
    <source>
        <dbReference type="EMBL" id="KAF9507346.1"/>
    </source>
</evidence>
<dbReference type="SUPFAM" id="SSF56112">
    <property type="entry name" value="Protein kinase-like (PK-like)"/>
    <property type="match status" value="1"/>
</dbReference>
<feature type="compositionally biased region" description="Gly residues" evidence="10">
    <location>
        <begin position="42"/>
        <end position="54"/>
    </location>
</feature>
<dbReference type="GO" id="GO:0005524">
    <property type="term" value="F:ATP binding"/>
    <property type="evidence" value="ECO:0007669"/>
    <property type="project" value="UniProtKB-KW"/>
</dbReference>
<feature type="region of interest" description="Disordered" evidence="10">
    <location>
        <begin position="513"/>
        <end position="549"/>
    </location>
</feature>
<dbReference type="InterPro" id="IPR011009">
    <property type="entry name" value="Kinase-like_dom_sf"/>
</dbReference>
<comment type="similarity">
    <text evidence="1">Belongs to the protein kinase superfamily. AGC Ser/Thr protein kinase family.</text>
</comment>
<evidence type="ECO:0000256" key="9">
    <source>
        <dbReference type="ARBA" id="ARBA00048679"/>
    </source>
</evidence>
<gene>
    <name evidence="12" type="ORF">BS47DRAFT_317125</name>
</gene>
<organism evidence="12 13">
    <name type="scientific">Hydnum rufescens UP504</name>
    <dbReference type="NCBI Taxonomy" id="1448309"/>
    <lineage>
        <taxon>Eukaryota</taxon>
        <taxon>Fungi</taxon>
        <taxon>Dikarya</taxon>
        <taxon>Basidiomycota</taxon>
        <taxon>Agaricomycotina</taxon>
        <taxon>Agaricomycetes</taxon>
        <taxon>Cantharellales</taxon>
        <taxon>Hydnaceae</taxon>
        <taxon>Hydnum</taxon>
    </lineage>
</organism>
<evidence type="ECO:0000259" key="11">
    <source>
        <dbReference type="PROSITE" id="PS50011"/>
    </source>
</evidence>
<evidence type="ECO:0000256" key="2">
    <source>
        <dbReference type="ARBA" id="ARBA00012513"/>
    </source>
</evidence>
<dbReference type="EC" id="2.7.11.1" evidence="2"/>
<dbReference type="InterPro" id="IPR008271">
    <property type="entry name" value="Ser/Thr_kinase_AS"/>
</dbReference>
<comment type="catalytic activity">
    <reaction evidence="9">
        <text>L-seryl-[protein] + ATP = O-phospho-L-seryl-[protein] + ADP + H(+)</text>
        <dbReference type="Rhea" id="RHEA:17989"/>
        <dbReference type="Rhea" id="RHEA-COMP:9863"/>
        <dbReference type="Rhea" id="RHEA-COMP:11604"/>
        <dbReference type="ChEBI" id="CHEBI:15378"/>
        <dbReference type="ChEBI" id="CHEBI:29999"/>
        <dbReference type="ChEBI" id="CHEBI:30616"/>
        <dbReference type="ChEBI" id="CHEBI:83421"/>
        <dbReference type="ChEBI" id="CHEBI:456216"/>
        <dbReference type="EC" id="2.7.11.1"/>
    </reaction>
</comment>
<evidence type="ECO:0000256" key="8">
    <source>
        <dbReference type="ARBA" id="ARBA00047899"/>
    </source>
</evidence>
<feature type="domain" description="Protein kinase" evidence="11">
    <location>
        <begin position="192"/>
        <end position="477"/>
    </location>
</feature>
<evidence type="ECO:0000256" key="6">
    <source>
        <dbReference type="ARBA" id="ARBA00022777"/>
    </source>
</evidence>
<dbReference type="Proteomes" id="UP000886523">
    <property type="component" value="Unassembled WGS sequence"/>
</dbReference>
<protein>
    <recommendedName>
        <fullName evidence="2">non-specific serine/threonine protein kinase</fullName>
        <ecNumber evidence="2">2.7.11.1</ecNumber>
    </recommendedName>
</protein>
<dbReference type="PROSITE" id="PS00108">
    <property type="entry name" value="PROTEIN_KINASE_ST"/>
    <property type="match status" value="1"/>
</dbReference>
<feature type="compositionally biased region" description="Low complexity" evidence="10">
    <location>
        <begin position="12"/>
        <end position="25"/>
    </location>
</feature>
<dbReference type="OrthoDB" id="432483at2759"/>
<dbReference type="SMART" id="SM00220">
    <property type="entry name" value="S_TKc"/>
    <property type="match status" value="1"/>
</dbReference>
<sequence>MTANSSQSHFFPLSSPSGIESPSSPDAFSTPRRGPGDSRYGPGFGSKQGEGGGTKKPNAATRFIRRVASAPNAKNLFSVAGNRSTSITTTTSRVKNGFLAPVEFVPPVPLAQPTASGESDDSLDTSFSGSTRGAPTQTGQHAMRSSRTGSATSAPKGWSSPMTVDDSRARFRRTYSSNSIKVKKIEVGPESFTKIRLLGRGDVGKVYLVREKKTDKLFAMKVLSKKEMIARKKIKRALAEQEILATANHPFIVTLYHSFQSDEYLYFCMEYCMGGEFFRALQSRPGKCLAEDDARFYAAEVTAALEYLHLLGFIYRDLKPENILLHQSGHIMLSDFDLAKASGEPGGRPATISQNAQTGLPQVDTKSCTANFRTNSFVGTEEYIAPEVIKNMGHTSAVDWWTLGILIFEMIYATTPFKGTDRNATFANVLVLDIVFPETPKVSSSCREIMSRLLHKDEWRRLGSQTGASEVKQHKWFSKLNWGLLRNTQPPIVFSDSNGIDAVNFRNMKESTSLDLDSHGNKTATSANMVSRSGAANERSSAPGLRPQDDLFHQFSSVTLHYDGED</sequence>
<dbReference type="Gene3D" id="3.30.200.20">
    <property type="entry name" value="Phosphorylase Kinase, domain 1"/>
    <property type="match status" value="1"/>
</dbReference>
<evidence type="ECO:0000256" key="1">
    <source>
        <dbReference type="ARBA" id="ARBA00009903"/>
    </source>
</evidence>
<keyword evidence="5" id="KW-0547">Nucleotide-binding</keyword>
<accession>A0A9P6AM58</accession>
<feature type="region of interest" description="Disordered" evidence="10">
    <location>
        <begin position="1"/>
        <end position="61"/>
    </location>
</feature>
<dbReference type="Gene3D" id="1.10.510.10">
    <property type="entry name" value="Transferase(Phosphotransferase) domain 1"/>
    <property type="match status" value="1"/>
</dbReference>
<proteinExistence type="inferred from homology"/>